<gene>
    <name evidence="1" type="ORF">HMPREF9439_01039</name>
</gene>
<dbReference type="Proteomes" id="UP000005156">
    <property type="component" value="Unassembled WGS sequence"/>
</dbReference>
<evidence type="ECO:0000313" key="1">
    <source>
        <dbReference type="EMBL" id="EGG55786.1"/>
    </source>
</evidence>
<keyword evidence="2" id="KW-1185">Reference proteome</keyword>
<sequence length="198" mass="22193">MTMGINITSNNAFKKLADKLKAEKNKKLEVGVMIPDVATYAMYLEYGWVQRVSGKQNAYLSGILDLPIHDKDGNYIQNFGTLHLPARPFMRDTYAKRRSDWTAKFKSRFLKTFDIQHSLGIMGQMATDDIKETIRNAGIPAGSFEKRSKLTMALLEARGEMDKAKKSKGKGLLPNNVMTTKPLTLSGVLQSSITWKVS</sequence>
<dbReference type="EMBL" id="AFBP01000022">
    <property type="protein sequence ID" value="EGG55786.1"/>
    <property type="molecule type" value="Genomic_DNA"/>
</dbReference>
<dbReference type="eggNOG" id="ENOG5033PX9">
    <property type="taxonomic scope" value="Bacteria"/>
</dbReference>
<proteinExistence type="predicted"/>
<reference evidence="1 2" key="1">
    <citation type="submission" date="2011-02" db="EMBL/GenBank/DDBJ databases">
        <authorList>
            <person name="Weinstock G."/>
            <person name="Sodergren E."/>
            <person name="Clifton S."/>
            <person name="Fulton L."/>
            <person name="Fulton B."/>
            <person name="Courtney L."/>
            <person name="Fronick C."/>
            <person name="Harrison M."/>
            <person name="Strong C."/>
            <person name="Farmer C."/>
            <person name="Delahaunty K."/>
            <person name="Markovic C."/>
            <person name="Hall O."/>
            <person name="Minx P."/>
            <person name="Tomlinson C."/>
            <person name="Mitreva M."/>
            <person name="Hou S."/>
            <person name="Chen J."/>
            <person name="Wollam A."/>
            <person name="Pepin K.H."/>
            <person name="Johnson M."/>
            <person name="Bhonagiri V."/>
            <person name="Zhang X."/>
            <person name="Suruliraj S."/>
            <person name="Warren W."/>
            <person name="Chinwalla A."/>
            <person name="Mardis E.R."/>
            <person name="Wilson R.K."/>
        </authorList>
    </citation>
    <scope>NUCLEOTIDE SEQUENCE [LARGE SCALE GENOMIC DNA]</scope>
    <source>
        <strain evidence="1 2">YIT 11859</strain>
    </source>
</reference>
<dbReference type="AlphaFoldDB" id="F3QJD8"/>
<protein>
    <submittedName>
        <fullName evidence="1">Uncharacterized protein</fullName>
    </submittedName>
</protein>
<organism evidence="1 2">
    <name type="scientific">Parasutterella excrementihominis YIT 11859</name>
    <dbReference type="NCBI Taxonomy" id="762966"/>
    <lineage>
        <taxon>Bacteria</taxon>
        <taxon>Pseudomonadati</taxon>
        <taxon>Pseudomonadota</taxon>
        <taxon>Betaproteobacteria</taxon>
        <taxon>Burkholderiales</taxon>
        <taxon>Sutterellaceae</taxon>
        <taxon>Parasutterella</taxon>
    </lineage>
</organism>
<accession>F3QJD8</accession>
<comment type="caution">
    <text evidence="1">The sequence shown here is derived from an EMBL/GenBank/DDBJ whole genome shotgun (WGS) entry which is preliminary data.</text>
</comment>
<evidence type="ECO:0000313" key="2">
    <source>
        <dbReference type="Proteomes" id="UP000005156"/>
    </source>
</evidence>
<name>F3QJD8_9BURK</name>
<dbReference type="HOGENOM" id="CLU_1406392_0_0_4"/>